<protein>
    <submittedName>
        <fullName evidence="2">Uncharacterized protein</fullName>
    </submittedName>
</protein>
<feature type="compositionally biased region" description="Basic and acidic residues" evidence="1">
    <location>
        <begin position="1"/>
        <end position="12"/>
    </location>
</feature>
<name>S7MTS3_MYOBR</name>
<proteinExistence type="predicted"/>
<evidence type="ECO:0000313" key="2">
    <source>
        <dbReference type="EMBL" id="EPQ06740.1"/>
    </source>
</evidence>
<reference evidence="2 3" key="1">
    <citation type="journal article" date="2013" name="Nat. Commun.">
        <title>Genome analysis reveals insights into physiology and longevity of the Brandt's bat Myotis brandtii.</title>
        <authorList>
            <person name="Seim I."/>
            <person name="Fang X."/>
            <person name="Xiong Z."/>
            <person name="Lobanov A.V."/>
            <person name="Huang Z."/>
            <person name="Ma S."/>
            <person name="Feng Y."/>
            <person name="Turanov A.A."/>
            <person name="Zhu Y."/>
            <person name="Lenz T.L."/>
            <person name="Gerashchenko M.V."/>
            <person name="Fan D."/>
            <person name="Hee Yim S."/>
            <person name="Yao X."/>
            <person name="Jordan D."/>
            <person name="Xiong Y."/>
            <person name="Ma Y."/>
            <person name="Lyapunov A.N."/>
            <person name="Chen G."/>
            <person name="Kulakova O.I."/>
            <person name="Sun Y."/>
            <person name="Lee S.G."/>
            <person name="Bronson R.T."/>
            <person name="Moskalev A.A."/>
            <person name="Sunyaev S.R."/>
            <person name="Zhang G."/>
            <person name="Krogh A."/>
            <person name="Wang J."/>
            <person name="Gladyshev V.N."/>
        </authorList>
    </citation>
    <scope>NUCLEOTIDE SEQUENCE [LARGE SCALE GENOMIC DNA]</scope>
</reference>
<sequence>MSERGGRADTYKHTLGRPHAISGGGEGAGVGEPVAHACLPHADAPAQLGSELQACAGAGWEPGRWGQEGRSLPPAPTTPQPALFLLSVLREEMPAT</sequence>
<evidence type="ECO:0000313" key="3">
    <source>
        <dbReference type="Proteomes" id="UP000052978"/>
    </source>
</evidence>
<gene>
    <name evidence="2" type="ORF">D623_10014352</name>
</gene>
<dbReference type="AlphaFoldDB" id="S7MTS3"/>
<organism evidence="2 3">
    <name type="scientific">Myotis brandtii</name>
    <name type="common">Brandt's bat</name>
    <dbReference type="NCBI Taxonomy" id="109478"/>
    <lineage>
        <taxon>Eukaryota</taxon>
        <taxon>Metazoa</taxon>
        <taxon>Chordata</taxon>
        <taxon>Craniata</taxon>
        <taxon>Vertebrata</taxon>
        <taxon>Euteleostomi</taxon>
        <taxon>Mammalia</taxon>
        <taxon>Eutheria</taxon>
        <taxon>Laurasiatheria</taxon>
        <taxon>Chiroptera</taxon>
        <taxon>Yangochiroptera</taxon>
        <taxon>Vespertilionidae</taxon>
        <taxon>Myotis</taxon>
    </lineage>
</organism>
<feature type="region of interest" description="Disordered" evidence="1">
    <location>
        <begin position="58"/>
        <end position="80"/>
    </location>
</feature>
<accession>S7MTS3</accession>
<evidence type="ECO:0000256" key="1">
    <source>
        <dbReference type="SAM" id="MobiDB-lite"/>
    </source>
</evidence>
<keyword evidence="3" id="KW-1185">Reference proteome</keyword>
<feature type="region of interest" description="Disordered" evidence="1">
    <location>
        <begin position="1"/>
        <end position="28"/>
    </location>
</feature>
<dbReference type="Proteomes" id="UP000052978">
    <property type="component" value="Unassembled WGS sequence"/>
</dbReference>
<dbReference type="EMBL" id="KE162054">
    <property type="protein sequence ID" value="EPQ06740.1"/>
    <property type="molecule type" value="Genomic_DNA"/>
</dbReference>